<protein>
    <submittedName>
        <fullName evidence="1">Uncharacterized protein</fullName>
    </submittedName>
</protein>
<comment type="caution">
    <text evidence="1">The sequence shown here is derived from an EMBL/GenBank/DDBJ whole genome shotgun (WGS) entry which is preliminary data.</text>
</comment>
<reference evidence="1 2" key="1">
    <citation type="submission" date="2021-06" db="EMBL/GenBank/DDBJ databases">
        <title>Caerostris darwini draft genome.</title>
        <authorList>
            <person name="Kono N."/>
            <person name="Arakawa K."/>
        </authorList>
    </citation>
    <scope>NUCLEOTIDE SEQUENCE [LARGE SCALE GENOMIC DNA]</scope>
</reference>
<organism evidence="1 2">
    <name type="scientific">Caerostris darwini</name>
    <dbReference type="NCBI Taxonomy" id="1538125"/>
    <lineage>
        <taxon>Eukaryota</taxon>
        <taxon>Metazoa</taxon>
        <taxon>Ecdysozoa</taxon>
        <taxon>Arthropoda</taxon>
        <taxon>Chelicerata</taxon>
        <taxon>Arachnida</taxon>
        <taxon>Araneae</taxon>
        <taxon>Araneomorphae</taxon>
        <taxon>Entelegynae</taxon>
        <taxon>Araneoidea</taxon>
        <taxon>Araneidae</taxon>
        <taxon>Caerostris</taxon>
    </lineage>
</organism>
<accession>A0AAV4U0P8</accession>
<keyword evidence="2" id="KW-1185">Reference proteome</keyword>
<dbReference type="Proteomes" id="UP001054837">
    <property type="component" value="Unassembled WGS sequence"/>
</dbReference>
<gene>
    <name evidence="1" type="ORF">CDAR_69401</name>
</gene>
<proteinExistence type="predicted"/>
<name>A0AAV4U0P8_9ARAC</name>
<dbReference type="EMBL" id="BPLQ01010518">
    <property type="protein sequence ID" value="GIY51315.1"/>
    <property type="molecule type" value="Genomic_DNA"/>
</dbReference>
<evidence type="ECO:0000313" key="2">
    <source>
        <dbReference type="Proteomes" id="UP001054837"/>
    </source>
</evidence>
<evidence type="ECO:0000313" key="1">
    <source>
        <dbReference type="EMBL" id="GIY51315.1"/>
    </source>
</evidence>
<dbReference type="AlphaFoldDB" id="A0AAV4U0P8"/>
<sequence>MPNRLENTDSEIVRWKQRYSRKGYAVGRQQPSKALENSLREWHLLSLVNSRNLARLARRYTESEKSIITTASLQQRKSTASATRIGYYNKAEPPLQLPAHKELSVPTKECLV</sequence>